<evidence type="ECO:0000259" key="3">
    <source>
        <dbReference type="PROSITE" id="PS51352"/>
    </source>
</evidence>
<dbReference type="InterPro" id="IPR017937">
    <property type="entry name" value="Thioredoxin_CS"/>
</dbReference>
<dbReference type="InterPro" id="IPR050553">
    <property type="entry name" value="Thioredoxin_ResA/DsbE_sf"/>
</dbReference>
<dbReference type="InterPro" id="IPR013766">
    <property type="entry name" value="Thioredoxin_domain"/>
</dbReference>
<dbReference type="CDD" id="cd02966">
    <property type="entry name" value="TlpA_like_family"/>
    <property type="match status" value="1"/>
</dbReference>
<dbReference type="InterPro" id="IPR046230">
    <property type="entry name" value="DUF6263"/>
</dbReference>
<dbReference type="RefSeq" id="WP_084289881.1">
    <property type="nucleotide sequence ID" value="NZ_FWYB01000007.1"/>
</dbReference>
<dbReference type="GO" id="GO:0016209">
    <property type="term" value="F:antioxidant activity"/>
    <property type="evidence" value="ECO:0007669"/>
    <property type="project" value="InterPro"/>
</dbReference>
<feature type="signal peptide" evidence="2">
    <location>
        <begin position="1"/>
        <end position="19"/>
    </location>
</feature>
<dbReference type="SUPFAM" id="SSF52833">
    <property type="entry name" value="Thioredoxin-like"/>
    <property type="match status" value="1"/>
</dbReference>
<feature type="chain" id="PRO_5012054419" evidence="2">
    <location>
        <begin position="20"/>
        <end position="750"/>
    </location>
</feature>
<organism evidence="4 5">
    <name type="scientific">Pedobacter nyackensis</name>
    <dbReference type="NCBI Taxonomy" id="475255"/>
    <lineage>
        <taxon>Bacteria</taxon>
        <taxon>Pseudomonadati</taxon>
        <taxon>Bacteroidota</taxon>
        <taxon>Sphingobacteriia</taxon>
        <taxon>Sphingobacteriales</taxon>
        <taxon>Sphingobacteriaceae</taxon>
        <taxon>Pedobacter</taxon>
    </lineage>
</organism>
<dbReference type="GO" id="GO:0016853">
    <property type="term" value="F:isomerase activity"/>
    <property type="evidence" value="ECO:0007669"/>
    <property type="project" value="UniProtKB-KW"/>
</dbReference>
<keyword evidence="2" id="KW-0732">Signal</keyword>
<dbReference type="OrthoDB" id="6399635at2"/>
<evidence type="ECO:0000313" key="5">
    <source>
        <dbReference type="Proteomes" id="UP000192678"/>
    </source>
</evidence>
<dbReference type="EMBL" id="FWYB01000007">
    <property type="protein sequence ID" value="SMC96987.1"/>
    <property type="molecule type" value="Genomic_DNA"/>
</dbReference>
<accession>A0A1W2DHN4</accession>
<evidence type="ECO:0000313" key="4">
    <source>
        <dbReference type="EMBL" id="SMC96987.1"/>
    </source>
</evidence>
<protein>
    <submittedName>
        <fullName evidence="4">Thiol-disulfide isomerase or thioredoxin</fullName>
    </submittedName>
</protein>
<keyword evidence="5" id="KW-1185">Reference proteome</keyword>
<keyword evidence="1" id="KW-0676">Redox-active center</keyword>
<dbReference type="PROSITE" id="PS00194">
    <property type="entry name" value="THIOREDOXIN_1"/>
    <property type="match status" value="1"/>
</dbReference>
<dbReference type="InterPro" id="IPR036249">
    <property type="entry name" value="Thioredoxin-like_sf"/>
</dbReference>
<dbReference type="AlphaFoldDB" id="A0A1W2DHN4"/>
<dbReference type="InterPro" id="IPR000866">
    <property type="entry name" value="AhpC/TSA"/>
</dbReference>
<dbReference type="Pfam" id="PF00578">
    <property type="entry name" value="AhpC-TSA"/>
    <property type="match status" value="1"/>
</dbReference>
<dbReference type="GO" id="GO:0016491">
    <property type="term" value="F:oxidoreductase activity"/>
    <property type="evidence" value="ECO:0007669"/>
    <property type="project" value="InterPro"/>
</dbReference>
<proteinExistence type="predicted"/>
<evidence type="ECO:0000256" key="2">
    <source>
        <dbReference type="SAM" id="SignalP"/>
    </source>
</evidence>
<dbReference type="PROSITE" id="PS51352">
    <property type="entry name" value="THIOREDOXIN_2"/>
    <property type="match status" value="1"/>
</dbReference>
<sequence>MKKITLLTLGLTAAVTTYAQQLNVPKNKQFEYITKNTHFGTYKGEEQTTYAFKSLGKNASGNNVLECRLVKSIIKEDIGKSRLNTDSIHNTNLNNTSLLFPLAMLNKPFSVVVSPKGEVLSVDGIEPALKAAIAQWNLQPAIEKQLIDNANGFRYTMQGLFFLFPEKSLAISPEWENKDSGLKFKVGSKKNNSLIVNSSKKDTSGNSVQDKSAIDLVTGLKQTSQTEIKFGKMQGGVNGSQKISNSITKTKIDTSWINMRVKFSHWSTTIKNELGYDSVKIAAAFRANDQKFSKDQYYMVNKLSLIQQMRSETSYKIYDSLLLLTPNKYLEGTHHLFNKLGSALDKEGAASAYDVSKYTYKTESFNNWVQNSLAQYFLPYDDTANPLMAKSYELLELFMNDKDPLYREKIKPLYLWAMTEKQPQNTALVIKNAAEYTKMSDAQMHNGNAGRYALLMYNTLLKAKAQTEADSLLNYTIKKLEKYAADGSNPNRKAEQNILAHAWYLKYQTALATDSTKALKYLAKASAYSPKGETERAHISFYDRVFLKSKESYRDEYMNVLLKGGNTTEAMQLFAVQITANPESLAEMQKLYKTRFPNNDFKSFMVNNVINSWKTAPDFKLKNIDGKEQSLSDFKDKWLVLDFWGTWCGPCKEELPSVNKFYLELEEGKHGNTKFLSIACRDEENRVKTFINTNKYSIPVVMSDNKVEGDYKITGYPSKILVSPEGKMLNIDFGKDWKKVLKELNSIYAL</sequence>
<dbReference type="PANTHER" id="PTHR42852">
    <property type="entry name" value="THIOL:DISULFIDE INTERCHANGE PROTEIN DSBE"/>
    <property type="match status" value="1"/>
</dbReference>
<keyword evidence="4" id="KW-0413">Isomerase</keyword>
<dbReference type="STRING" id="475255.SAMN04488101_10715"/>
<dbReference type="Proteomes" id="UP000192678">
    <property type="component" value="Unassembled WGS sequence"/>
</dbReference>
<dbReference type="Gene3D" id="3.40.30.10">
    <property type="entry name" value="Glutaredoxin"/>
    <property type="match status" value="1"/>
</dbReference>
<dbReference type="Pfam" id="PF19777">
    <property type="entry name" value="DUF6263"/>
    <property type="match status" value="1"/>
</dbReference>
<reference evidence="4 5" key="1">
    <citation type="submission" date="2017-04" db="EMBL/GenBank/DDBJ databases">
        <authorList>
            <person name="Afonso C.L."/>
            <person name="Miller P.J."/>
            <person name="Scott M.A."/>
            <person name="Spackman E."/>
            <person name="Goraichik I."/>
            <person name="Dimitrov K.M."/>
            <person name="Suarez D.L."/>
            <person name="Swayne D.E."/>
        </authorList>
    </citation>
    <scope>NUCLEOTIDE SEQUENCE [LARGE SCALE GENOMIC DNA]</scope>
    <source>
        <strain evidence="4 5">DSM 19625</strain>
    </source>
</reference>
<name>A0A1W2DHN4_9SPHI</name>
<dbReference type="PANTHER" id="PTHR42852:SF13">
    <property type="entry name" value="PROTEIN DIPZ"/>
    <property type="match status" value="1"/>
</dbReference>
<evidence type="ECO:0000256" key="1">
    <source>
        <dbReference type="ARBA" id="ARBA00023284"/>
    </source>
</evidence>
<gene>
    <name evidence="4" type="ORF">SAMN04488101_10715</name>
</gene>
<feature type="domain" description="Thioredoxin" evidence="3">
    <location>
        <begin position="610"/>
        <end position="749"/>
    </location>
</feature>